<dbReference type="SUPFAM" id="SSF103473">
    <property type="entry name" value="MFS general substrate transporter"/>
    <property type="match status" value="1"/>
</dbReference>
<organism evidence="9 10">
    <name type="scientific">Rickettsia bellii str. RML Mogi</name>
    <dbReference type="NCBI Taxonomy" id="1359194"/>
    <lineage>
        <taxon>Bacteria</taxon>
        <taxon>Pseudomonadati</taxon>
        <taxon>Pseudomonadota</taxon>
        <taxon>Alphaproteobacteria</taxon>
        <taxon>Rickettsiales</taxon>
        <taxon>Rickettsiaceae</taxon>
        <taxon>Rickettsieae</taxon>
        <taxon>Rickettsia</taxon>
        <taxon>belli group</taxon>
    </lineage>
</organism>
<dbReference type="PANTHER" id="PTHR43045:SF1">
    <property type="entry name" value="SHIKIMATE TRANSPORTER"/>
    <property type="match status" value="1"/>
</dbReference>
<sequence length="446" mass="50496">MPEYIRHDEGTFSSLTKQQKEAVGLLSIGTFLEYFDLMLYVHMAVLLNELFFPKADPHTATIYSALAFCSTYVLRPFGALIFGWIGDHIGRKTTVIITTFMMSISCIIMANLPTYAQIGITATYIISICRIIQGISSMGEIIGAEIYLTEITKPPVRYPIVAIISFISSLGGSFALAIAAFVTSFGLSWRIAFWIGAGVAIIGTIARTTLRETKDFADAKKILESMLEECNQNPSTLQHSMLHEKINISKAFALFCVSCAWPVCFYFIYIYCGNILKTSFNYTAEQVINHNLIISIGTLLGSFTWSFLSYYIYPLKIAKAKLIVFSVSILLFPYLLTNIHNSVYLLLIQLFLAFFAVSELPTNPILFKHFPIFKRFTYASFMYAISRTIMYIITSFGIVYLVEYFNYWGVLIIIIPVLILYTFGLYHFEKLEKEVGNYPKTIMNMG</sequence>
<keyword evidence="6 7" id="KW-0472">Membrane</keyword>
<feature type="transmembrane region" description="Helical" evidence="7">
    <location>
        <begin position="251"/>
        <end position="271"/>
    </location>
</feature>
<feature type="transmembrane region" description="Helical" evidence="7">
    <location>
        <begin position="93"/>
        <end position="112"/>
    </location>
</feature>
<feature type="transmembrane region" description="Helical" evidence="7">
    <location>
        <begin position="291"/>
        <end position="313"/>
    </location>
</feature>
<feature type="transmembrane region" description="Helical" evidence="7">
    <location>
        <begin position="342"/>
        <end position="360"/>
    </location>
</feature>
<protein>
    <submittedName>
        <fullName evidence="9">Sugar (And other) transporter family protein</fullName>
    </submittedName>
</protein>
<evidence type="ECO:0000256" key="6">
    <source>
        <dbReference type="ARBA" id="ARBA00023136"/>
    </source>
</evidence>
<evidence type="ECO:0000313" key="9">
    <source>
        <dbReference type="EMBL" id="KJV91149.1"/>
    </source>
</evidence>
<proteinExistence type="predicted"/>
<feature type="transmembrane region" description="Helical" evidence="7">
    <location>
        <begin position="160"/>
        <end position="185"/>
    </location>
</feature>
<evidence type="ECO:0000256" key="1">
    <source>
        <dbReference type="ARBA" id="ARBA00004429"/>
    </source>
</evidence>
<evidence type="ECO:0000256" key="4">
    <source>
        <dbReference type="ARBA" id="ARBA00022692"/>
    </source>
</evidence>
<keyword evidence="2" id="KW-0813">Transport</keyword>
<accession>A0A0F3QIB2</accession>
<reference evidence="9 10" key="1">
    <citation type="submission" date="2015-02" db="EMBL/GenBank/DDBJ databases">
        <title>Genome Sequencing of Rickettsiales.</title>
        <authorList>
            <person name="Daugherty S.C."/>
            <person name="Su Q."/>
            <person name="Abolude K."/>
            <person name="Beier-Sexton M."/>
            <person name="Carlyon J.A."/>
            <person name="Carter R."/>
            <person name="Day N.P."/>
            <person name="Dumler S.J."/>
            <person name="Dyachenko V."/>
            <person name="Godinez A."/>
            <person name="Kurtti T.J."/>
            <person name="Lichay M."/>
            <person name="Mullins K.E."/>
            <person name="Ott S."/>
            <person name="Pappas-Brown V."/>
            <person name="Paris D.H."/>
            <person name="Patel P."/>
            <person name="Richards A.L."/>
            <person name="Sadzewicz L."/>
            <person name="Sears K."/>
            <person name="Seidman D."/>
            <person name="Sengamalay N."/>
            <person name="Stenos J."/>
            <person name="Tallon L.J."/>
            <person name="Vincent G."/>
            <person name="Fraser C.M."/>
            <person name="Munderloh U."/>
            <person name="Dunning-Hotopp J.C."/>
        </authorList>
    </citation>
    <scope>NUCLEOTIDE SEQUENCE [LARGE SCALE GENOMIC DNA]</scope>
    <source>
        <strain evidence="9 10">RML Mogi</strain>
    </source>
</reference>
<keyword evidence="4 7" id="KW-0812">Transmembrane</keyword>
<dbReference type="InterPro" id="IPR020846">
    <property type="entry name" value="MFS_dom"/>
</dbReference>
<evidence type="ECO:0000313" key="10">
    <source>
        <dbReference type="Proteomes" id="UP000033689"/>
    </source>
</evidence>
<dbReference type="InterPro" id="IPR036259">
    <property type="entry name" value="MFS_trans_sf"/>
</dbReference>
<feature type="domain" description="Major facilitator superfamily (MFS) profile" evidence="8">
    <location>
        <begin position="22"/>
        <end position="433"/>
    </location>
</feature>
<dbReference type="GO" id="GO:0022857">
    <property type="term" value="F:transmembrane transporter activity"/>
    <property type="evidence" value="ECO:0007669"/>
    <property type="project" value="InterPro"/>
</dbReference>
<gene>
    <name evidence="9" type="ORF">RBEMOGI_1636</name>
</gene>
<name>A0A0F3QIB2_RICBE</name>
<comment type="subcellular location">
    <subcellularLocation>
        <location evidence="1">Cell inner membrane</location>
        <topology evidence="1">Multi-pass membrane protein</topology>
    </subcellularLocation>
</comment>
<evidence type="ECO:0000256" key="3">
    <source>
        <dbReference type="ARBA" id="ARBA00022475"/>
    </source>
</evidence>
<dbReference type="AlphaFoldDB" id="A0A0F3QIB2"/>
<feature type="transmembrane region" description="Helical" evidence="7">
    <location>
        <begin position="124"/>
        <end position="148"/>
    </location>
</feature>
<feature type="transmembrane region" description="Helical" evidence="7">
    <location>
        <begin position="407"/>
        <end position="428"/>
    </location>
</feature>
<evidence type="ECO:0000256" key="7">
    <source>
        <dbReference type="SAM" id="Phobius"/>
    </source>
</evidence>
<dbReference type="Proteomes" id="UP000033689">
    <property type="component" value="Unassembled WGS sequence"/>
</dbReference>
<dbReference type="GO" id="GO:0005886">
    <property type="term" value="C:plasma membrane"/>
    <property type="evidence" value="ECO:0007669"/>
    <property type="project" value="UniProtKB-SubCell"/>
</dbReference>
<dbReference type="PANTHER" id="PTHR43045">
    <property type="entry name" value="SHIKIMATE TRANSPORTER"/>
    <property type="match status" value="1"/>
</dbReference>
<feature type="transmembrane region" description="Helical" evidence="7">
    <location>
        <begin position="22"/>
        <end position="42"/>
    </location>
</feature>
<feature type="transmembrane region" description="Helical" evidence="7">
    <location>
        <begin position="381"/>
        <end position="401"/>
    </location>
</feature>
<evidence type="ECO:0000259" key="8">
    <source>
        <dbReference type="PROSITE" id="PS50850"/>
    </source>
</evidence>
<dbReference type="EMBL" id="LAOJ01000002">
    <property type="protein sequence ID" value="KJV91149.1"/>
    <property type="molecule type" value="Genomic_DNA"/>
</dbReference>
<dbReference type="Pfam" id="PF07690">
    <property type="entry name" value="MFS_1"/>
    <property type="match status" value="1"/>
</dbReference>
<dbReference type="RefSeq" id="WP_045800006.1">
    <property type="nucleotide sequence ID" value="NZ_LAOJ01000002.1"/>
</dbReference>
<keyword evidence="3" id="KW-1003">Cell membrane</keyword>
<dbReference type="InterPro" id="IPR011701">
    <property type="entry name" value="MFS"/>
</dbReference>
<dbReference type="PROSITE" id="PS50850">
    <property type="entry name" value="MFS"/>
    <property type="match status" value="1"/>
</dbReference>
<feature type="transmembrane region" description="Helical" evidence="7">
    <location>
        <begin position="320"/>
        <end position="336"/>
    </location>
</feature>
<feature type="transmembrane region" description="Helical" evidence="7">
    <location>
        <begin position="191"/>
        <end position="210"/>
    </location>
</feature>
<feature type="transmembrane region" description="Helical" evidence="7">
    <location>
        <begin position="62"/>
        <end position="86"/>
    </location>
</feature>
<comment type="caution">
    <text evidence="9">The sequence shown here is derived from an EMBL/GenBank/DDBJ whole genome shotgun (WGS) entry which is preliminary data.</text>
</comment>
<evidence type="ECO:0000256" key="5">
    <source>
        <dbReference type="ARBA" id="ARBA00022989"/>
    </source>
</evidence>
<keyword evidence="5 7" id="KW-1133">Transmembrane helix</keyword>
<evidence type="ECO:0000256" key="2">
    <source>
        <dbReference type="ARBA" id="ARBA00022448"/>
    </source>
</evidence>
<dbReference type="Gene3D" id="1.20.1250.20">
    <property type="entry name" value="MFS general substrate transporter like domains"/>
    <property type="match status" value="1"/>
</dbReference>